<evidence type="ECO:0000256" key="3">
    <source>
        <dbReference type="ARBA" id="ARBA00022741"/>
    </source>
</evidence>
<organism evidence="7 8">
    <name type="scientific">Actinocorallia libanotica</name>
    <dbReference type="NCBI Taxonomy" id="46162"/>
    <lineage>
        <taxon>Bacteria</taxon>
        <taxon>Bacillati</taxon>
        <taxon>Actinomycetota</taxon>
        <taxon>Actinomycetes</taxon>
        <taxon>Streptosporangiales</taxon>
        <taxon>Thermomonosporaceae</taxon>
        <taxon>Actinocorallia</taxon>
    </lineage>
</organism>
<dbReference type="InterPro" id="IPR011009">
    <property type="entry name" value="Kinase-like_dom_sf"/>
</dbReference>
<dbReference type="InterPro" id="IPR050660">
    <property type="entry name" value="NEK_Ser/Thr_kinase"/>
</dbReference>
<dbReference type="Proteomes" id="UP001500665">
    <property type="component" value="Unassembled WGS sequence"/>
</dbReference>
<gene>
    <name evidence="7" type="ORF">GCM10009550_46800</name>
</gene>
<evidence type="ECO:0000256" key="4">
    <source>
        <dbReference type="ARBA" id="ARBA00022777"/>
    </source>
</evidence>
<accession>A0ABN1RJB7</accession>
<sequence length="340" mass="37223">MEQIQAKDATSVAYQAERYGERYKVIRCLAVAGQGYALLVEDSWCKGKAVLKGLWFKRGELNSGLWESGLDLNKARQQEGLKAVYQAMQLTQQAPAVIDVIADPSPTLIEEGIEPVADEYFVVMEFVGVEGRPVLTLLDEIKERKREGRPFTEDELIDLAEQLCGALGALHTRRKASGAMGKKEEYWIHADLKPENVLVLGPPAQYVLIDYDAAVVDGEPISTTTDAYAPPAPPGARRSEECQRATEGFDIYMLGATLAEALTLEKLDEDTKRGFYGTLREHGLAKQKLAGHGGGPILTTLISSCLAEPKVRTRNVQSILSDLARARDGAALYAALMDAR</sequence>
<evidence type="ECO:0000259" key="6">
    <source>
        <dbReference type="PROSITE" id="PS50011"/>
    </source>
</evidence>
<evidence type="ECO:0000313" key="7">
    <source>
        <dbReference type="EMBL" id="GAA0958344.1"/>
    </source>
</evidence>
<dbReference type="SMART" id="SM00220">
    <property type="entry name" value="S_TKc"/>
    <property type="match status" value="1"/>
</dbReference>
<dbReference type="SUPFAM" id="SSF56112">
    <property type="entry name" value="Protein kinase-like (PK-like)"/>
    <property type="match status" value="1"/>
</dbReference>
<keyword evidence="8" id="KW-1185">Reference proteome</keyword>
<protein>
    <recommendedName>
        <fullName evidence="1">non-specific serine/threonine protein kinase</fullName>
        <ecNumber evidence="1">2.7.11.1</ecNumber>
    </recommendedName>
</protein>
<dbReference type="PANTHER" id="PTHR43671:SF13">
    <property type="entry name" value="SERINE_THREONINE-PROTEIN KINASE NEK2"/>
    <property type="match status" value="1"/>
</dbReference>
<evidence type="ECO:0000256" key="5">
    <source>
        <dbReference type="ARBA" id="ARBA00022840"/>
    </source>
</evidence>
<name>A0ABN1RJB7_9ACTN</name>
<dbReference type="RefSeq" id="WP_344243057.1">
    <property type="nucleotide sequence ID" value="NZ_BAAAHH010000020.1"/>
</dbReference>
<keyword evidence="5" id="KW-0067">ATP-binding</keyword>
<dbReference type="EMBL" id="BAAAHH010000020">
    <property type="protein sequence ID" value="GAA0958344.1"/>
    <property type="molecule type" value="Genomic_DNA"/>
</dbReference>
<keyword evidence="3" id="KW-0547">Nucleotide-binding</keyword>
<dbReference type="PANTHER" id="PTHR43671">
    <property type="entry name" value="SERINE/THREONINE-PROTEIN KINASE NEK"/>
    <property type="match status" value="1"/>
</dbReference>
<dbReference type="Gene3D" id="1.10.510.10">
    <property type="entry name" value="Transferase(Phosphotransferase) domain 1"/>
    <property type="match status" value="1"/>
</dbReference>
<feature type="domain" description="Protein kinase" evidence="6">
    <location>
        <begin position="23"/>
        <end position="324"/>
    </location>
</feature>
<reference evidence="8" key="1">
    <citation type="journal article" date="2019" name="Int. J. Syst. Evol. Microbiol.">
        <title>The Global Catalogue of Microorganisms (GCM) 10K type strain sequencing project: providing services to taxonomists for standard genome sequencing and annotation.</title>
        <authorList>
            <consortium name="The Broad Institute Genomics Platform"/>
            <consortium name="The Broad Institute Genome Sequencing Center for Infectious Disease"/>
            <person name="Wu L."/>
            <person name="Ma J."/>
        </authorList>
    </citation>
    <scope>NUCLEOTIDE SEQUENCE [LARGE SCALE GENOMIC DNA]</scope>
    <source>
        <strain evidence="8">JCM 10696</strain>
    </source>
</reference>
<evidence type="ECO:0000256" key="1">
    <source>
        <dbReference type="ARBA" id="ARBA00012513"/>
    </source>
</evidence>
<evidence type="ECO:0000256" key="2">
    <source>
        <dbReference type="ARBA" id="ARBA00022679"/>
    </source>
</evidence>
<dbReference type="EC" id="2.7.11.1" evidence="1"/>
<keyword evidence="2" id="KW-0808">Transferase</keyword>
<dbReference type="PROSITE" id="PS50011">
    <property type="entry name" value="PROTEIN_KINASE_DOM"/>
    <property type="match status" value="1"/>
</dbReference>
<keyword evidence="4" id="KW-0418">Kinase</keyword>
<evidence type="ECO:0000313" key="8">
    <source>
        <dbReference type="Proteomes" id="UP001500665"/>
    </source>
</evidence>
<comment type="caution">
    <text evidence="7">The sequence shown here is derived from an EMBL/GenBank/DDBJ whole genome shotgun (WGS) entry which is preliminary data.</text>
</comment>
<proteinExistence type="predicted"/>
<dbReference type="InterPro" id="IPR000719">
    <property type="entry name" value="Prot_kinase_dom"/>
</dbReference>